<reference evidence="3" key="1">
    <citation type="submission" date="2020-07" db="EMBL/GenBank/DDBJ databases">
        <title>Huge and variable diversity of episymbiotic CPR bacteria and DPANN archaea in groundwater ecosystems.</title>
        <authorList>
            <person name="He C.Y."/>
            <person name="Keren R."/>
            <person name="Whittaker M."/>
            <person name="Farag I.F."/>
            <person name="Doudna J."/>
            <person name="Cate J.H.D."/>
            <person name="Banfield J.F."/>
        </authorList>
    </citation>
    <scope>NUCLEOTIDE SEQUENCE</scope>
    <source>
        <strain evidence="3">NC_groundwater_763_Ag_S-0.2um_68_21</strain>
    </source>
</reference>
<dbReference type="AlphaFoldDB" id="A0A932MP94"/>
<feature type="domain" description="TRAP C4-dicarboxylate transport system permease DctM subunit" evidence="2">
    <location>
        <begin position="214"/>
        <end position="479"/>
    </location>
</feature>
<dbReference type="PANTHER" id="PTHR43849">
    <property type="entry name" value="BLL3936 PROTEIN"/>
    <property type="match status" value="1"/>
</dbReference>
<keyword evidence="1" id="KW-1133">Transmembrane helix</keyword>
<dbReference type="NCBIfam" id="TIGR02123">
    <property type="entry name" value="TRAP_fused"/>
    <property type="match status" value="1"/>
</dbReference>
<comment type="caution">
    <text evidence="3">The sequence shown here is derived from an EMBL/GenBank/DDBJ whole genome shotgun (WGS) entry which is preliminary data.</text>
</comment>
<feature type="transmembrane region" description="Helical" evidence="1">
    <location>
        <begin position="223"/>
        <end position="241"/>
    </location>
</feature>
<dbReference type="EMBL" id="JACPUR010000013">
    <property type="protein sequence ID" value="MBI3126926.1"/>
    <property type="molecule type" value="Genomic_DNA"/>
</dbReference>
<feature type="transmembrane region" description="Helical" evidence="1">
    <location>
        <begin position="759"/>
        <end position="784"/>
    </location>
</feature>
<feature type="transmembrane region" description="Helical" evidence="1">
    <location>
        <begin position="697"/>
        <end position="723"/>
    </location>
</feature>
<evidence type="ECO:0000313" key="4">
    <source>
        <dbReference type="Proteomes" id="UP000782312"/>
    </source>
</evidence>
<accession>A0A932MP94</accession>
<dbReference type="Proteomes" id="UP000782312">
    <property type="component" value="Unassembled WGS sequence"/>
</dbReference>
<protein>
    <submittedName>
        <fullName evidence="3">TRAP transporter fused permease subunit</fullName>
    </submittedName>
</protein>
<keyword evidence="1" id="KW-0812">Transmembrane</keyword>
<feature type="transmembrane region" description="Helical" evidence="1">
    <location>
        <begin position="796"/>
        <end position="824"/>
    </location>
</feature>
<evidence type="ECO:0000256" key="1">
    <source>
        <dbReference type="SAM" id="Phobius"/>
    </source>
</evidence>
<organism evidence="3 4">
    <name type="scientific">Tectimicrobiota bacterium</name>
    <dbReference type="NCBI Taxonomy" id="2528274"/>
    <lineage>
        <taxon>Bacteria</taxon>
        <taxon>Pseudomonadati</taxon>
        <taxon>Nitrospinota/Tectimicrobiota group</taxon>
        <taxon>Candidatus Tectimicrobiota</taxon>
    </lineage>
</organism>
<evidence type="ECO:0000259" key="2">
    <source>
        <dbReference type="Pfam" id="PF06808"/>
    </source>
</evidence>
<feature type="transmembrane region" description="Helical" evidence="1">
    <location>
        <begin position="602"/>
        <end position="622"/>
    </location>
</feature>
<feature type="transmembrane region" description="Helical" evidence="1">
    <location>
        <begin position="357"/>
        <end position="385"/>
    </location>
</feature>
<feature type="transmembrane region" description="Helical" evidence="1">
    <location>
        <begin position="198"/>
        <end position="216"/>
    </location>
</feature>
<feature type="transmembrane region" description="Helical" evidence="1">
    <location>
        <begin position="170"/>
        <end position="192"/>
    </location>
</feature>
<name>A0A932MP94_UNCTE</name>
<dbReference type="PANTHER" id="PTHR43849:SF2">
    <property type="entry name" value="BLL3936 PROTEIN"/>
    <property type="match status" value="1"/>
</dbReference>
<feature type="transmembrane region" description="Helical" evidence="1">
    <location>
        <begin position="735"/>
        <end position="753"/>
    </location>
</feature>
<feature type="transmembrane region" description="Helical" evidence="1">
    <location>
        <begin position="12"/>
        <end position="35"/>
    </location>
</feature>
<proteinExistence type="predicted"/>
<sequence length="854" mass="93054">MAPGLQKELFPLWAVLTVLFVIYQLFIGGRTFTLFMPIDYEWAWQEIRLPLLSLSVSGVLFFYTTGVCLFPRVAIWLSAVVFSGYFLYGAANSARVDLLLGFGEPLVYFLGPVLPTGLSKNLSWIWGTFQFPTLQLYAFQYYLTLYIFFTAILTFFYYPARERSPKHRPSVVDVLLFVITLGIVLNYIVNFADRGERAGIIVWHDVIMGFLAAAISIEMCRRLLGWVLPALGILFCVYAVHGNAISGRLHHAGFTWNELSYFLFGSEGIFGVVAGVYASYVFLFIIFGVFLEMTKVGDVFVKLSFALVGHLRGGPAKAAVVSSGLVGMICGSGAPNIVITGTFTIPMMKRSGFMPHFAAAVEAVASTGGILMPPVMGSAAFLMAAFTEIDYNYIALVAFMPAVMYYYQCYMSVHHRAGLWGIHGIPKEELPRLGEVMRKEGYLLLPVLVLVIRLVIGRSPFDAALWAIMLSIFLGFFREDTRIIGLPPLVARALGVPPWGTGVDWARVRAEEVKAAMLRDHHSAEKIEAEYQRIVAEAVAAPRGTFWRENWMLAAGTAVPAVLLLAGAEAGQSLFWGVTAILVLSSPRVLDGLEKGALNSLIIGVTAGVVGVMLAGISLPGLGLKFPSIVLGYAQTFVDLFGWQWTELPMVILLCGAAAYVMGMGMTASAAYILLSVLAVPALLKLGVPLLNAHLLTLWFTVTAPLTPPFALGAFIAAGIAGADPMRTGFASVRLAWALYIVPFLMAYTPILMNKDASWPHILVVWVTTFMGFYCTAAGFEGFLRCRLKVLERANFLLAAFLLFSDVWWTFSLGTLLMIAGIVVQNVRARGQAEAGGPLPIPAESSSAPASPPA</sequence>
<dbReference type="InterPro" id="IPR010656">
    <property type="entry name" value="DctM"/>
</dbReference>
<keyword evidence="1" id="KW-0472">Membrane</keyword>
<feature type="transmembrane region" description="Helical" evidence="1">
    <location>
        <begin position="391"/>
        <end position="407"/>
    </location>
</feature>
<feature type="transmembrane region" description="Helical" evidence="1">
    <location>
        <begin position="73"/>
        <end position="91"/>
    </location>
</feature>
<gene>
    <name evidence="3" type="ORF">HYZ11_04910</name>
</gene>
<dbReference type="InterPro" id="IPR011853">
    <property type="entry name" value="TRAP_DctM-Dct_fused"/>
</dbReference>
<dbReference type="Pfam" id="PF06808">
    <property type="entry name" value="DctM"/>
    <property type="match status" value="2"/>
</dbReference>
<feature type="transmembrane region" description="Helical" evidence="1">
    <location>
        <begin position="463"/>
        <end position="479"/>
    </location>
</feature>
<feature type="transmembrane region" description="Helical" evidence="1">
    <location>
        <begin position="47"/>
        <end position="67"/>
    </location>
</feature>
<feature type="transmembrane region" description="Helical" evidence="1">
    <location>
        <begin position="670"/>
        <end position="691"/>
    </location>
</feature>
<feature type="transmembrane region" description="Helical" evidence="1">
    <location>
        <begin position="261"/>
        <end position="291"/>
    </location>
</feature>
<feature type="transmembrane region" description="Helical" evidence="1">
    <location>
        <begin position="642"/>
        <end position="663"/>
    </location>
</feature>
<evidence type="ECO:0000313" key="3">
    <source>
        <dbReference type="EMBL" id="MBI3126926.1"/>
    </source>
</evidence>
<feature type="transmembrane region" description="Helical" evidence="1">
    <location>
        <begin position="138"/>
        <end position="158"/>
    </location>
</feature>
<feature type="domain" description="TRAP C4-dicarboxylate transport system permease DctM subunit" evidence="2">
    <location>
        <begin position="588"/>
        <end position="750"/>
    </location>
</feature>